<dbReference type="InterPro" id="IPR047655">
    <property type="entry name" value="Transpos_IS630-like"/>
</dbReference>
<protein>
    <submittedName>
        <fullName evidence="2">Transposase</fullName>
    </submittedName>
</protein>
<keyword evidence="3" id="KW-1185">Reference proteome</keyword>
<reference evidence="3" key="1">
    <citation type="journal article" date="2014" name="FEMS Microbiol. Lett.">
        <title>Draft Genomic DNA Sequence of the Facultatively Methylotrophic Bacterium Acidomonas methanolica type strain MB58.</title>
        <authorList>
            <person name="Higashiura N."/>
            <person name="Hadano H."/>
            <person name="Hirakawa H."/>
            <person name="Matsutani M."/>
            <person name="Takabe S."/>
            <person name="Matsushita K."/>
            <person name="Azuma Y."/>
        </authorList>
    </citation>
    <scope>NUCLEOTIDE SEQUENCE [LARGE SCALE GENOMIC DNA]</scope>
    <source>
        <strain evidence="3">MB58</strain>
    </source>
</reference>
<reference evidence="2 3" key="2">
    <citation type="journal article" date="2014" name="FEMS Microbiol. Lett.">
        <title>Draft genomic DNA sequence of the facultatively methylotrophic bacterium Acidomonas methanolica type strain MB58.</title>
        <authorList>
            <person name="Higashiura N."/>
            <person name="Hadano H."/>
            <person name="Hirakawa H."/>
            <person name="Matsutani M."/>
            <person name="Takabe S."/>
            <person name="Matsushita K."/>
            <person name="Azuma Y."/>
        </authorList>
    </citation>
    <scope>NUCLEOTIDE SEQUENCE [LARGE SCALE GENOMIC DNA]</scope>
    <source>
        <strain evidence="2 3">MB58</strain>
    </source>
</reference>
<dbReference type="Gene3D" id="3.30.420.10">
    <property type="entry name" value="Ribonuclease H-like superfamily/Ribonuclease H"/>
    <property type="match status" value="1"/>
</dbReference>
<name>A0A023D926_ACIMT</name>
<dbReference type="Proteomes" id="UP000019760">
    <property type="component" value="Unassembled WGS sequence"/>
</dbReference>
<proteinExistence type="predicted"/>
<evidence type="ECO:0000313" key="3">
    <source>
        <dbReference type="Proteomes" id="UP000019760"/>
    </source>
</evidence>
<sequence>MAASAQLDVQKKTAHALEQERPDVLTRREDWFDAQPDLDPERLVFIDETSLSTKMARLRGRAPRGERCRAGVPHGHWKTTTFTGALRTTGLTAPFVRDGAMNGVVFQTYVERVLVPTLQPGDIVILDNLPAHRMPGARTAIEQAGASMMFLPPYSPDFNPIEMAFSKLKSLMRSRAERTVTALWDAVGDVFQAFTPTECANFFTAAGYEPD</sequence>
<dbReference type="Pfam" id="PF13358">
    <property type="entry name" value="DDE_3"/>
    <property type="match status" value="1"/>
</dbReference>
<evidence type="ECO:0000313" key="2">
    <source>
        <dbReference type="EMBL" id="GAJ30306.1"/>
    </source>
</evidence>
<dbReference type="NCBIfam" id="NF033545">
    <property type="entry name" value="transpos_IS630"/>
    <property type="match status" value="1"/>
</dbReference>
<dbReference type="GO" id="GO:0003676">
    <property type="term" value="F:nucleic acid binding"/>
    <property type="evidence" value="ECO:0007669"/>
    <property type="project" value="InterPro"/>
</dbReference>
<accession>A0A023D926</accession>
<dbReference type="PANTHER" id="PTHR46564:SF1">
    <property type="entry name" value="TRANSPOSASE"/>
    <property type="match status" value="1"/>
</dbReference>
<gene>
    <name evidence="2" type="ORF">Amme_121_005</name>
</gene>
<dbReference type="PANTHER" id="PTHR46564">
    <property type="entry name" value="TRANSPOSASE"/>
    <property type="match status" value="1"/>
</dbReference>
<dbReference type="InterPro" id="IPR036397">
    <property type="entry name" value="RNaseH_sf"/>
</dbReference>
<dbReference type="AlphaFoldDB" id="A0A023D926"/>
<dbReference type="InterPro" id="IPR038717">
    <property type="entry name" value="Tc1-like_DDE_dom"/>
</dbReference>
<evidence type="ECO:0000259" key="1">
    <source>
        <dbReference type="Pfam" id="PF13358"/>
    </source>
</evidence>
<dbReference type="EMBL" id="BAND01000120">
    <property type="protein sequence ID" value="GAJ30306.1"/>
    <property type="molecule type" value="Genomic_DNA"/>
</dbReference>
<feature type="domain" description="Tc1-like transposase DDE" evidence="1">
    <location>
        <begin position="42"/>
        <end position="176"/>
    </location>
</feature>
<comment type="caution">
    <text evidence="2">The sequence shown here is derived from an EMBL/GenBank/DDBJ whole genome shotgun (WGS) entry which is preliminary data.</text>
</comment>
<organism evidence="2 3">
    <name type="scientific">Acidomonas methanolica NBRC 104435</name>
    <dbReference type="NCBI Taxonomy" id="1231351"/>
    <lineage>
        <taxon>Bacteria</taxon>
        <taxon>Pseudomonadati</taxon>
        <taxon>Pseudomonadota</taxon>
        <taxon>Alphaproteobacteria</taxon>
        <taxon>Acetobacterales</taxon>
        <taxon>Acetobacteraceae</taxon>
        <taxon>Acidomonas</taxon>
    </lineage>
</organism>